<comment type="caution">
    <text evidence="1">The sequence shown here is derived from an EMBL/GenBank/DDBJ whole genome shotgun (WGS) entry which is preliminary data.</text>
</comment>
<evidence type="ECO:0000313" key="2">
    <source>
        <dbReference type="Proteomes" id="UP001187531"/>
    </source>
</evidence>
<name>A0AA88HGP2_ARTSF</name>
<dbReference type="EMBL" id="JAVRJZ010000019">
    <property type="protein sequence ID" value="KAK2706719.1"/>
    <property type="molecule type" value="Genomic_DNA"/>
</dbReference>
<organism evidence="1 2">
    <name type="scientific">Artemia franciscana</name>
    <name type="common">Brine shrimp</name>
    <name type="synonym">Artemia sanfranciscana</name>
    <dbReference type="NCBI Taxonomy" id="6661"/>
    <lineage>
        <taxon>Eukaryota</taxon>
        <taxon>Metazoa</taxon>
        <taxon>Ecdysozoa</taxon>
        <taxon>Arthropoda</taxon>
        <taxon>Crustacea</taxon>
        <taxon>Branchiopoda</taxon>
        <taxon>Anostraca</taxon>
        <taxon>Artemiidae</taxon>
        <taxon>Artemia</taxon>
    </lineage>
</organism>
<protein>
    <submittedName>
        <fullName evidence="1">Uncharacterized protein</fullName>
    </submittedName>
</protein>
<accession>A0AA88HGP2</accession>
<sequence length="114" mass="13222">MITNEIIEKLRRLQPQVKNWQGNVLLDPEKVDKRKLKEEEKKAAEDVKKAMASVLVTRRAKLTTESSIEDCISYFDAIRIFLDDFRFGREVVLSSEEAVLGINKVLRFLVKTLK</sequence>
<reference evidence="1" key="1">
    <citation type="submission" date="2023-07" db="EMBL/GenBank/DDBJ databases">
        <title>Chromosome-level genome assembly of Artemia franciscana.</title>
        <authorList>
            <person name="Jo E."/>
        </authorList>
    </citation>
    <scope>NUCLEOTIDE SEQUENCE</scope>
    <source>
        <tissue evidence="1">Whole body</tissue>
    </source>
</reference>
<evidence type="ECO:0000313" key="1">
    <source>
        <dbReference type="EMBL" id="KAK2706719.1"/>
    </source>
</evidence>
<dbReference type="AlphaFoldDB" id="A0AA88HGP2"/>
<keyword evidence="2" id="KW-1185">Reference proteome</keyword>
<proteinExistence type="predicted"/>
<gene>
    <name evidence="1" type="ORF">QYM36_014680</name>
</gene>
<dbReference type="Proteomes" id="UP001187531">
    <property type="component" value="Unassembled WGS sequence"/>
</dbReference>